<evidence type="ECO:0000313" key="2">
    <source>
        <dbReference type="Proteomes" id="UP000620124"/>
    </source>
</evidence>
<reference evidence="1" key="1">
    <citation type="submission" date="2020-05" db="EMBL/GenBank/DDBJ databases">
        <title>Mycena genomes resolve the evolution of fungal bioluminescence.</title>
        <authorList>
            <person name="Tsai I.J."/>
        </authorList>
    </citation>
    <scope>NUCLEOTIDE SEQUENCE</scope>
    <source>
        <strain evidence="1">CCC161011</strain>
    </source>
</reference>
<evidence type="ECO:0008006" key="3">
    <source>
        <dbReference type="Google" id="ProtNLM"/>
    </source>
</evidence>
<dbReference type="Gene3D" id="3.80.10.10">
    <property type="entry name" value="Ribonuclease Inhibitor"/>
    <property type="match status" value="1"/>
</dbReference>
<dbReference type="EMBL" id="JACAZI010000011">
    <property type="protein sequence ID" value="KAF7348798.1"/>
    <property type="molecule type" value="Genomic_DNA"/>
</dbReference>
<protein>
    <recommendedName>
        <fullName evidence="3">F-box domain-containing protein</fullName>
    </recommendedName>
</protein>
<keyword evidence="2" id="KW-1185">Reference proteome</keyword>
<dbReference type="InterPro" id="IPR032675">
    <property type="entry name" value="LRR_dom_sf"/>
</dbReference>
<sequence length="488" mass="54654">MSLALQPPELLDTIASFVAPPSDLLALALTNKALHDIVIPHHLEFREVCCDARRETLWKALADLPVLSGRINSLELLPEPYALRSSAQLLIPYSLSPGTTVQFDAAACNGSACIDLLSIAISSMSALKRFSFGQTSLTRLGNTECLFRALRLHCPNLRELEITFYDGNPSFDSFSGPIWELRNLTLVSITVTRHAGVREIPRLYLAKVFDMLSACPDLRDLRIASEMRGPAADISGFLADQVWPDLRRLVMEGDVTFNSRSAVEKFLARHPKLEALSLPEYVALPDLPNLQWLYTPEFSRTVPAHTPRLEYAVMSNVYWSAQPNVKEVMRTLRTIPTLRGATLDFQTTSAMRQLARELPRLERLVLTHSPWNADRTSREQGTRLPSADCIAALTSLSNLTHLDTSATITIDEETDIVLDGLLRSLSNAPKLEFVGVDFIEPDSFPAVRWYSIMRGVHSGYAGRKEIRNVRKIRYHGWDDAWRDMGISV</sequence>
<dbReference type="SUPFAM" id="SSF52047">
    <property type="entry name" value="RNI-like"/>
    <property type="match status" value="1"/>
</dbReference>
<organism evidence="1 2">
    <name type="scientific">Mycena venus</name>
    <dbReference type="NCBI Taxonomy" id="2733690"/>
    <lineage>
        <taxon>Eukaryota</taxon>
        <taxon>Fungi</taxon>
        <taxon>Dikarya</taxon>
        <taxon>Basidiomycota</taxon>
        <taxon>Agaricomycotina</taxon>
        <taxon>Agaricomycetes</taxon>
        <taxon>Agaricomycetidae</taxon>
        <taxon>Agaricales</taxon>
        <taxon>Marasmiineae</taxon>
        <taxon>Mycenaceae</taxon>
        <taxon>Mycena</taxon>
    </lineage>
</organism>
<accession>A0A8H6XV88</accession>
<gene>
    <name evidence="1" type="ORF">MVEN_01399500</name>
</gene>
<evidence type="ECO:0000313" key="1">
    <source>
        <dbReference type="EMBL" id="KAF7348798.1"/>
    </source>
</evidence>
<proteinExistence type="predicted"/>
<dbReference type="Proteomes" id="UP000620124">
    <property type="component" value="Unassembled WGS sequence"/>
</dbReference>
<comment type="caution">
    <text evidence="1">The sequence shown here is derived from an EMBL/GenBank/DDBJ whole genome shotgun (WGS) entry which is preliminary data.</text>
</comment>
<name>A0A8H6XV88_9AGAR</name>
<dbReference type="AlphaFoldDB" id="A0A8H6XV88"/>
<dbReference type="OrthoDB" id="3270296at2759"/>